<keyword evidence="3" id="KW-0998">Cell outer membrane</keyword>
<reference evidence="5" key="1">
    <citation type="submission" date="2017-01" db="EMBL/GenBank/DDBJ databases">
        <authorList>
            <person name="Varghese N."/>
            <person name="Submissions S."/>
        </authorList>
    </citation>
    <scope>NUCLEOTIDE SEQUENCE [LARGE SCALE GENOMIC DNA]</scope>
    <source>
        <strain evidence="5">DSM 21054</strain>
    </source>
</reference>
<dbReference type="GO" id="GO:0009279">
    <property type="term" value="C:cell outer membrane"/>
    <property type="evidence" value="ECO:0007669"/>
    <property type="project" value="UniProtKB-SubCell"/>
</dbReference>
<dbReference type="Gene3D" id="2.40.170.20">
    <property type="entry name" value="TonB-dependent receptor, beta-barrel domain"/>
    <property type="match status" value="1"/>
</dbReference>
<evidence type="ECO:0000313" key="5">
    <source>
        <dbReference type="Proteomes" id="UP000186917"/>
    </source>
</evidence>
<dbReference type="Proteomes" id="UP000186917">
    <property type="component" value="Unassembled WGS sequence"/>
</dbReference>
<name>A0A1N7QXA4_9BACT</name>
<dbReference type="EMBL" id="FTOR01000007">
    <property type="protein sequence ID" value="SIT27424.1"/>
    <property type="molecule type" value="Genomic_DNA"/>
</dbReference>
<keyword evidence="5" id="KW-1185">Reference proteome</keyword>
<keyword evidence="2" id="KW-0472">Membrane</keyword>
<evidence type="ECO:0000313" key="4">
    <source>
        <dbReference type="EMBL" id="SIT27424.1"/>
    </source>
</evidence>
<evidence type="ECO:0008006" key="6">
    <source>
        <dbReference type="Google" id="ProtNLM"/>
    </source>
</evidence>
<accession>A0A1N7QXA4</accession>
<dbReference type="AlphaFoldDB" id="A0A1N7QXA4"/>
<evidence type="ECO:0000256" key="2">
    <source>
        <dbReference type="ARBA" id="ARBA00023136"/>
    </source>
</evidence>
<organism evidence="4 5">
    <name type="scientific">Filimonas lacunae</name>
    <dbReference type="NCBI Taxonomy" id="477680"/>
    <lineage>
        <taxon>Bacteria</taxon>
        <taxon>Pseudomonadati</taxon>
        <taxon>Bacteroidota</taxon>
        <taxon>Chitinophagia</taxon>
        <taxon>Chitinophagales</taxon>
        <taxon>Chitinophagaceae</taxon>
        <taxon>Filimonas</taxon>
    </lineage>
</organism>
<evidence type="ECO:0000256" key="1">
    <source>
        <dbReference type="ARBA" id="ARBA00004442"/>
    </source>
</evidence>
<comment type="subcellular location">
    <subcellularLocation>
        <location evidence="1">Cell outer membrane</location>
    </subcellularLocation>
</comment>
<evidence type="ECO:0000256" key="3">
    <source>
        <dbReference type="ARBA" id="ARBA00023237"/>
    </source>
</evidence>
<sequence>MFLHKGFIAVLFANSNINMKMLVPNRMNGLFAGMLLLLSASPFDVDAQEAVSAGDTTKKKNVATVQKEEENRNVMLNAANNNGPREVNIGLPSSVGGTTILENDLPVVYYFWPELPTRTWRSSVSLGKTGLMSLKEGAVTTADFGYAVNSYTRLGTDKQEFNANLSTSNFGWIKMDLNAAGKIKNNWYYTAGAFVNYDPISYDPGFTKYSDKTQIFRVGITKRSKNGKGDISLLYKYANAATLPNNYAAFIYKQGGAVQALDNFKIGRSSYYKSDGIIRYKDALSGDFYDLNLGDAGQIANISHTVDLLGHYQLRNNWKLKFTARFHSAQATALLAIPTGITQVTAADGFTYKDDGTPYSGYVQTVLGSHTPKVPVYALQSRVEIGKKIQQHDWRIGLTESYYHVNKFYANRSFYFQEVGANPRQLLASTTDQYGFYNYNIGAEYHNGFENKLTAYFSDEWVVSPQFTVTYGVNLRYHKMKGDFYEQPRTAGFVFTGKEKSYFDNDWMHLGGTINMVYKVTKNFGFLGDFIYTEKNGDMENYSGAYRPDFTKTKTPYASLGIYYNHPFISIVSAVTYLTRNNYQTRLNLVNPEDATQTSVASAHYDIKTTGWTTDIVAKPFKGFNLHYLVTFQNPIYKNYNFTAFNKQYAYDNNNVVEISKVLMEIDPSYTYKKWRIWASGRYFSKQFANLTNQLYFKGWWETFAGTTYQLNSKVGLGLTVVNLLSQNGAKGTITGAELITDPSSYYNNVRTSSYIRPFSVEASFNFKF</sequence>
<protein>
    <recommendedName>
        <fullName evidence="6">Outer membrane receptor proteins, mostly Fe transport</fullName>
    </recommendedName>
</protein>
<dbReference type="InterPro" id="IPR036942">
    <property type="entry name" value="Beta-barrel_TonB_sf"/>
</dbReference>
<dbReference type="SUPFAM" id="SSF56935">
    <property type="entry name" value="Porins"/>
    <property type="match status" value="1"/>
</dbReference>
<proteinExistence type="predicted"/>
<dbReference type="STRING" id="477680.SAMN05421788_107232"/>
<gene>
    <name evidence="4" type="ORF">SAMN05421788_107232</name>
</gene>